<dbReference type="AlphaFoldDB" id="A0A564Y4M1"/>
<organism evidence="3 4">
    <name type="scientific">Hymenolepis diminuta</name>
    <name type="common">Rat tapeworm</name>
    <dbReference type="NCBI Taxonomy" id="6216"/>
    <lineage>
        <taxon>Eukaryota</taxon>
        <taxon>Metazoa</taxon>
        <taxon>Spiralia</taxon>
        <taxon>Lophotrochozoa</taxon>
        <taxon>Platyhelminthes</taxon>
        <taxon>Cestoda</taxon>
        <taxon>Eucestoda</taxon>
        <taxon>Cyclophyllidea</taxon>
        <taxon>Hymenolepididae</taxon>
        <taxon>Hymenolepis</taxon>
    </lineage>
</organism>
<feature type="compositionally biased region" description="Basic and acidic residues" evidence="1">
    <location>
        <begin position="119"/>
        <end position="132"/>
    </location>
</feature>
<evidence type="ECO:0000256" key="2">
    <source>
        <dbReference type="SAM" id="SignalP"/>
    </source>
</evidence>
<feature type="compositionally biased region" description="Gly residues" evidence="1">
    <location>
        <begin position="54"/>
        <end position="66"/>
    </location>
</feature>
<keyword evidence="4" id="KW-1185">Reference proteome</keyword>
<evidence type="ECO:0008006" key="5">
    <source>
        <dbReference type="Google" id="ProtNLM"/>
    </source>
</evidence>
<feature type="region of interest" description="Disordered" evidence="1">
    <location>
        <begin position="22"/>
        <end position="71"/>
    </location>
</feature>
<sequence length="149" mass="15863">MKNLRILFALAICWAICSAVDNRESSDKNPNSPPKEENGGGSGEGVKPPAADDGSGGSGSGSGSGDGCETSLISPLRSAVASCVLSSDDEEHVTVSERALEDRKMKALLEAVEEDQDPDREQEVLMEDRDLEGVEEDQDPDQDQDQEVL</sequence>
<feature type="region of interest" description="Disordered" evidence="1">
    <location>
        <begin position="111"/>
        <end position="149"/>
    </location>
</feature>
<protein>
    <recommendedName>
        <fullName evidence="5">Secreted protein</fullName>
    </recommendedName>
</protein>
<keyword evidence="2" id="KW-0732">Signal</keyword>
<proteinExistence type="predicted"/>
<evidence type="ECO:0000256" key="1">
    <source>
        <dbReference type="SAM" id="MobiDB-lite"/>
    </source>
</evidence>
<name>A0A564Y4M1_HYMDI</name>
<feature type="chain" id="PRO_5022105703" description="Secreted protein" evidence="2">
    <location>
        <begin position="20"/>
        <end position="149"/>
    </location>
</feature>
<evidence type="ECO:0000313" key="4">
    <source>
        <dbReference type="Proteomes" id="UP000321570"/>
    </source>
</evidence>
<reference evidence="3 4" key="1">
    <citation type="submission" date="2019-07" db="EMBL/GenBank/DDBJ databases">
        <authorList>
            <person name="Jastrzebski P J."/>
            <person name="Paukszto L."/>
            <person name="Jastrzebski P J."/>
        </authorList>
    </citation>
    <scope>NUCLEOTIDE SEQUENCE [LARGE SCALE GENOMIC DNA]</scope>
    <source>
        <strain evidence="3 4">WMS-il1</strain>
    </source>
</reference>
<feature type="compositionally biased region" description="Acidic residues" evidence="1">
    <location>
        <begin position="133"/>
        <end position="149"/>
    </location>
</feature>
<feature type="signal peptide" evidence="2">
    <location>
        <begin position="1"/>
        <end position="19"/>
    </location>
</feature>
<dbReference type="Proteomes" id="UP000321570">
    <property type="component" value="Unassembled WGS sequence"/>
</dbReference>
<accession>A0A564Y4M1</accession>
<evidence type="ECO:0000313" key="3">
    <source>
        <dbReference type="EMBL" id="VUZ42181.1"/>
    </source>
</evidence>
<feature type="non-terminal residue" evidence="3">
    <location>
        <position position="149"/>
    </location>
</feature>
<dbReference type="EMBL" id="CABIJS010000088">
    <property type="protein sequence ID" value="VUZ42181.1"/>
    <property type="molecule type" value="Genomic_DNA"/>
</dbReference>
<gene>
    <name evidence="3" type="ORF">WMSIL1_LOCUS2880</name>
</gene>